<comment type="caution">
    <text evidence="1">The sequence shown here is derived from an EMBL/GenBank/DDBJ whole genome shotgun (WGS) entry which is preliminary data.</text>
</comment>
<accession>A0A3S5CT71</accession>
<dbReference type="Proteomes" id="UP000784294">
    <property type="component" value="Unassembled WGS sequence"/>
</dbReference>
<sequence length="102" mass="11103">MTAVGTYIRLLVRDYQISTHTVLLKGDQASGNSKSTFCIQSSQFTQTDLGVRWLSICWGSEGAQVLDIEFAENPHHIGAAVVRVSADKVAPQAHGRDRVASM</sequence>
<dbReference type="EMBL" id="CAAALY010248406">
    <property type="protein sequence ID" value="VEL34795.1"/>
    <property type="molecule type" value="Genomic_DNA"/>
</dbReference>
<keyword evidence="2" id="KW-1185">Reference proteome</keyword>
<reference evidence="1" key="1">
    <citation type="submission" date="2018-11" db="EMBL/GenBank/DDBJ databases">
        <authorList>
            <consortium name="Pathogen Informatics"/>
        </authorList>
    </citation>
    <scope>NUCLEOTIDE SEQUENCE</scope>
</reference>
<protein>
    <submittedName>
        <fullName evidence="1">Uncharacterized protein</fullName>
    </submittedName>
</protein>
<evidence type="ECO:0000313" key="2">
    <source>
        <dbReference type="Proteomes" id="UP000784294"/>
    </source>
</evidence>
<name>A0A3S5CT71_9PLAT</name>
<dbReference type="AlphaFoldDB" id="A0A3S5CT71"/>
<evidence type="ECO:0000313" key="1">
    <source>
        <dbReference type="EMBL" id="VEL34795.1"/>
    </source>
</evidence>
<organism evidence="1 2">
    <name type="scientific">Protopolystoma xenopodis</name>
    <dbReference type="NCBI Taxonomy" id="117903"/>
    <lineage>
        <taxon>Eukaryota</taxon>
        <taxon>Metazoa</taxon>
        <taxon>Spiralia</taxon>
        <taxon>Lophotrochozoa</taxon>
        <taxon>Platyhelminthes</taxon>
        <taxon>Monogenea</taxon>
        <taxon>Polyopisthocotylea</taxon>
        <taxon>Polystomatidea</taxon>
        <taxon>Polystomatidae</taxon>
        <taxon>Protopolystoma</taxon>
    </lineage>
</organism>
<gene>
    <name evidence="1" type="ORF">PXEA_LOCUS28235</name>
</gene>
<proteinExistence type="predicted"/>